<protein>
    <submittedName>
        <fullName evidence="1">Uncharacterized protein</fullName>
    </submittedName>
</protein>
<organism evidence="1 2">
    <name type="scientific">Larinioides sclopetarius</name>
    <dbReference type="NCBI Taxonomy" id="280406"/>
    <lineage>
        <taxon>Eukaryota</taxon>
        <taxon>Metazoa</taxon>
        <taxon>Ecdysozoa</taxon>
        <taxon>Arthropoda</taxon>
        <taxon>Chelicerata</taxon>
        <taxon>Arachnida</taxon>
        <taxon>Araneae</taxon>
        <taxon>Araneomorphae</taxon>
        <taxon>Entelegynae</taxon>
        <taxon>Araneoidea</taxon>
        <taxon>Araneidae</taxon>
        <taxon>Larinioides</taxon>
    </lineage>
</organism>
<dbReference type="AlphaFoldDB" id="A0AAV2AAX4"/>
<evidence type="ECO:0000313" key="2">
    <source>
        <dbReference type="Proteomes" id="UP001497382"/>
    </source>
</evidence>
<name>A0AAV2AAX4_9ARAC</name>
<dbReference type="Proteomes" id="UP001497382">
    <property type="component" value="Unassembled WGS sequence"/>
</dbReference>
<dbReference type="EMBL" id="CAXIEN010000135">
    <property type="protein sequence ID" value="CAL1280761.1"/>
    <property type="molecule type" value="Genomic_DNA"/>
</dbReference>
<keyword evidence="2" id="KW-1185">Reference proteome</keyword>
<reference evidence="1 2" key="1">
    <citation type="submission" date="2024-04" db="EMBL/GenBank/DDBJ databases">
        <authorList>
            <person name="Rising A."/>
            <person name="Reimegard J."/>
            <person name="Sonavane S."/>
            <person name="Akerstrom W."/>
            <person name="Nylinder S."/>
            <person name="Hedman E."/>
            <person name="Kallberg Y."/>
        </authorList>
    </citation>
    <scope>NUCLEOTIDE SEQUENCE [LARGE SCALE GENOMIC DNA]</scope>
</reference>
<gene>
    <name evidence="1" type="ORF">LARSCL_LOCUS11169</name>
</gene>
<sequence length="82" mass="9857">LVWRLSSNPEAFGILFWIPFPSVLRRETPRPDFINAYINTAWSRPRFHFLTHLDREYFKKRSNRVLLEFDPVCTFERNASGI</sequence>
<comment type="caution">
    <text evidence="1">The sequence shown here is derived from an EMBL/GenBank/DDBJ whole genome shotgun (WGS) entry which is preliminary data.</text>
</comment>
<evidence type="ECO:0000313" key="1">
    <source>
        <dbReference type="EMBL" id="CAL1280761.1"/>
    </source>
</evidence>
<accession>A0AAV2AAX4</accession>
<proteinExistence type="predicted"/>
<feature type="non-terminal residue" evidence="1">
    <location>
        <position position="1"/>
    </location>
</feature>